<keyword evidence="6" id="KW-0687">Ribonucleoprotein</keyword>
<dbReference type="HAMAP" id="MF_00403_A">
    <property type="entry name" value="Ribosomal_uS12_A"/>
    <property type="match status" value="1"/>
</dbReference>
<protein>
    <recommendedName>
        <fullName evidence="7">30S ribosomal protein S12</fullName>
    </recommendedName>
</protein>
<evidence type="ECO:0000256" key="6">
    <source>
        <dbReference type="ARBA" id="ARBA00023274"/>
    </source>
</evidence>
<dbReference type="InterPro" id="IPR005680">
    <property type="entry name" value="Ribosomal_uS12_euk/arc"/>
</dbReference>
<dbReference type="FunFam" id="2.40.50.140:FF:000007">
    <property type="entry name" value="40S ribosomal protein S23"/>
    <property type="match status" value="1"/>
</dbReference>
<evidence type="ECO:0000256" key="4">
    <source>
        <dbReference type="ARBA" id="ARBA00022884"/>
    </source>
</evidence>
<evidence type="ECO:0000256" key="2">
    <source>
        <dbReference type="ARBA" id="ARBA00011458"/>
    </source>
</evidence>
<evidence type="ECO:0000313" key="8">
    <source>
        <dbReference type="EMBL" id="AKC94881.1"/>
    </source>
</evidence>
<dbReference type="Pfam" id="PF00164">
    <property type="entry name" value="Ribosom_S12_S23"/>
    <property type="match status" value="1"/>
</dbReference>
<dbReference type="NCBIfam" id="NF003254">
    <property type="entry name" value="PRK04211.1"/>
    <property type="match status" value="1"/>
</dbReference>
<keyword evidence="5 8" id="KW-0689">Ribosomal protein</keyword>
<reference evidence="8" key="1">
    <citation type="journal article" date="2015" name="Nature">
        <title>Complex archaea that bridge the gap between prokaryotes and eukaryotes.</title>
        <authorList>
            <person name="Spang A."/>
            <person name="Saw J.H."/>
            <person name="Jorgensen S.L."/>
            <person name="Zaremba-Niedzwiedzka K."/>
            <person name="Martijn J."/>
            <person name="Lind A.E."/>
            <person name="van Eijk R."/>
            <person name="Schleper C."/>
            <person name="Guy L."/>
            <person name="Ettema T.J."/>
        </authorList>
    </citation>
    <scope>NUCLEOTIDE SEQUENCE</scope>
</reference>
<dbReference type="AlphaFoldDB" id="A0A0F6PX05"/>
<sequence>MTGSKSPVGEFAAQKLREKRRRFRWSKTDYKRRVLRLKKKFDVLGGAPQARGIVIEKVGVEAKQPNSAIRKAVRVQLIKNSRQITAFVPGDGGLLYIDEHDEVIIAGIGGAKGGAVGDMPGVRFRVTHVNGVALTSLIYKKKEKPMR</sequence>
<dbReference type="GO" id="GO:0003735">
    <property type="term" value="F:structural constituent of ribosome"/>
    <property type="evidence" value="ECO:0007669"/>
    <property type="project" value="InterPro"/>
</dbReference>
<dbReference type="GO" id="GO:0019843">
    <property type="term" value="F:rRNA binding"/>
    <property type="evidence" value="ECO:0007669"/>
    <property type="project" value="UniProtKB-KW"/>
</dbReference>
<dbReference type="InterPro" id="IPR005679">
    <property type="entry name" value="Ribosomal_uS12_bac"/>
</dbReference>
<proteinExistence type="inferred from homology"/>
<evidence type="ECO:0000256" key="5">
    <source>
        <dbReference type="ARBA" id="ARBA00022980"/>
    </source>
</evidence>
<dbReference type="GO" id="GO:1990904">
    <property type="term" value="C:ribonucleoprotein complex"/>
    <property type="evidence" value="ECO:0007669"/>
    <property type="project" value="UniProtKB-KW"/>
</dbReference>
<keyword evidence="3" id="KW-0699">rRNA-binding</keyword>
<dbReference type="InterPro" id="IPR022863">
    <property type="entry name" value="Ribosomal_uS12_arc"/>
</dbReference>
<keyword evidence="4" id="KW-0694">RNA-binding</keyword>
<accession>A0A0F6PX05</accession>
<evidence type="ECO:0000256" key="1">
    <source>
        <dbReference type="ARBA" id="ARBA00005657"/>
    </source>
</evidence>
<dbReference type="EMBL" id="KP869609">
    <property type="protein sequence ID" value="AKC94881.1"/>
    <property type="molecule type" value="Genomic_DNA"/>
</dbReference>
<evidence type="ECO:0000256" key="7">
    <source>
        <dbReference type="ARBA" id="ARBA00035314"/>
    </source>
</evidence>
<dbReference type="PANTHER" id="PTHR11652">
    <property type="entry name" value="30S RIBOSOMAL PROTEIN S12 FAMILY MEMBER"/>
    <property type="match status" value="1"/>
</dbReference>
<name>A0A0F6PX05_9ZZZZ</name>
<organism evidence="8">
    <name type="scientific">uncultured organism</name>
    <dbReference type="NCBI Taxonomy" id="155900"/>
    <lineage>
        <taxon>unclassified sequences</taxon>
        <taxon>environmental samples</taxon>
    </lineage>
</organism>
<dbReference type="SUPFAM" id="SSF50249">
    <property type="entry name" value="Nucleic acid-binding proteins"/>
    <property type="match status" value="1"/>
</dbReference>
<comment type="similarity">
    <text evidence="1">Belongs to the universal ribosomal protein uS12 family.</text>
</comment>
<dbReference type="PIRSF" id="PIRSF002133">
    <property type="entry name" value="Ribosomal_S12/S23"/>
    <property type="match status" value="1"/>
</dbReference>
<dbReference type="Gene3D" id="2.40.50.140">
    <property type="entry name" value="Nucleic acid-binding proteins"/>
    <property type="match status" value="1"/>
</dbReference>
<dbReference type="InterPro" id="IPR012340">
    <property type="entry name" value="NA-bd_OB-fold"/>
</dbReference>
<dbReference type="InterPro" id="IPR006032">
    <property type="entry name" value="Ribosomal_uS12"/>
</dbReference>
<evidence type="ECO:0000256" key="3">
    <source>
        <dbReference type="ARBA" id="ARBA00022730"/>
    </source>
</evidence>
<comment type="subunit">
    <text evidence="2">Part of the 30S ribosomal subunit.</text>
</comment>
<dbReference type="PRINTS" id="PR01034">
    <property type="entry name" value="RIBOSOMALS12"/>
</dbReference>
<dbReference type="PROSITE" id="PS00055">
    <property type="entry name" value="RIBOSOMAL_S12"/>
    <property type="match status" value="1"/>
</dbReference>
<dbReference type="NCBIfam" id="TIGR00982">
    <property type="entry name" value="uS12_E_A"/>
    <property type="match status" value="1"/>
</dbReference>